<evidence type="ECO:0000256" key="6">
    <source>
        <dbReference type="ARBA" id="ARBA00023014"/>
    </source>
</evidence>
<gene>
    <name evidence="8" type="ORF">E2F43_13925</name>
</gene>
<dbReference type="PRINTS" id="PR00090">
    <property type="entry name" value="RNGDIOXGNASE"/>
</dbReference>
<evidence type="ECO:0000256" key="3">
    <source>
        <dbReference type="ARBA" id="ARBA00022723"/>
    </source>
</evidence>
<keyword evidence="6" id="KW-0411">Iron-sulfur</keyword>
<dbReference type="GO" id="GO:0051213">
    <property type="term" value="F:dioxygenase activity"/>
    <property type="evidence" value="ECO:0007669"/>
    <property type="project" value="UniProtKB-KW"/>
</dbReference>
<dbReference type="InterPro" id="IPR015879">
    <property type="entry name" value="Ring_hydroxy_dOase_asu_C_dom"/>
</dbReference>
<dbReference type="InterPro" id="IPR001663">
    <property type="entry name" value="Rng_hydr_dOase-A"/>
</dbReference>
<comment type="caution">
    <text evidence="8">The sequence shown here is derived from an EMBL/GenBank/DDBJ whole genome shotgun (WGS) entry which is preliminary data.</text>
</comment>
<keyword evidence="8" id="KW-0223">Dioxygenase</keyword>
<dbReference type="Pfam" id="PF00848">
    <property type="entry name" value="Ring_hydroxyl_A"/>
    <property type="match status" value="1"/>
</dbReference>
<evidence type="ECO:0000256" key="1">
    <source>
        <dbReference type="ARBA" id="ARBA00001962"/>
    </source>
</evidence>
<keyword evidence="2" id="KW-0001">2Fe-2S</keyword>
<evidence type="ECO:0000313" key="9">
    <source>
        <dbReference type="Proteomes" id="UP000295554"/>
    </source>
</evidence>
<sequence>MVVVQQSTETNSSFPAMQPFCPYLWPAMLFLKSHTTGTEMGHPHPRDMVTHLAQRYAGNEQGPAACSERIPVNHYTDPKHFEREREKLFLQRPLLLAHETRIPDAGDAIVQDLLGLPVVTVRGADGNIQSFLNVCRHRGMRLVQGQGQVRLRSFVCPYHQWTYGLDGGLRNIPRAESFLDVDKATLGLVELPTAVRNGLIWIQLTPGASMDIDAHLAGLGDDLDYFKLGDFQYCQHSVREVAANWKLIQDAFLDGYHVTRLHRNTVGPFFPDALADSQFIGDHLRNAVARNEIAEAVGLPPGELGDLRPYATFSYTTFPNAVLVIQPDYTSIICLFPVAVDKTVFVHTMLVPHAPASDEERDHFRRSFELIDEGVFAAEDIFVAAGTQRGLDSGANDSLLFGGLEEAAIRFHQVIARELR</sequence>
<keyword evidence="3" id="KW-0479">Metal-binding</keyword>
<dbReference type="SUPFAM" id="SSF50022">
    <property type="entry name" value="ISP domain"/>
    <property type="match status" value="1"/>
</dbReference>
<dbReference type="OrthoDB" id="9769355at2"/>
<feature type="domain" description="Rieske" evidence="7">
    <location>
        <begin position="94"/>
        <end position="202"/>
    </location>
</feature>
<dbReference type="GO" id="GO:0051537">
    <property type="term" value="F:2 iron, 2 sulfur cluster binding"/>
    <property type="evidence" value="ECO:0007669"/>
    <property type="project" value="UniProtKB-KW"/>
</dbReference>
<dbReference type="AlphaFoldDB" id="A0A4R5LQI7"/>
<dbReference type="InterPro" id="IPR036922">
    <property type="entry name" value="Rieske_2Fe-2S_sf"/>
</dbReference>
<dbReference type="Gene3D" id="2.102.10.10">
    <property type="entry name" value="Rieske [2Fe-2S] iron-sulphur domain"/>
    <property type="match status" value="1"/>
</dbReference>
<accession>A0A4R5LQI7</accession>
<dbReference type="PANTHER" id="PTHR43756:SF5">
    <property type="entry name" value="CHOLINE MONOOXYGENASE, CHLOROPLASTIC"/>
    <property type="match status" value="1"/>
</dbReference>
<name>A0A4R5LQI7_9GAMM</name>
<evidence type="ECO:0000256" key="5">
    <source>
        <dbReference type="ARBA" id="ARBA00023004"/>
    </source>
</evidence>
<organism evidence="8 9">
    <name type="scientific">Seongchinamella unica</name>
    <dbReference type="NCBI Taxonomy" id="2547392"/>
    <lineage>
        <taxon>Bacteria</taxon>
        <taxon>Pseudomonadati</taxon>
        <taxon>Pseudomonadota</taxon>
        <taxon>Gammaproteobacteria</taxon>
        <taxon>Cellvibrionales</taxon>
        <taxon>Halieaceae</taxon>
        <taxon>Seongchinamella</taxon>
    </lineage>
</organism>
<dbReference type="Proteomes" id="UP000295554">
    <property type="component" value="Unassembled WGS sequence"/>
</dbReference>
<dbReference type="GO" id="GO:0005506">
    <property type="term" value="F:iron ion binding"/>
    <property type="evidence" value="ECO:0007669"/>
    <property type="project" value="InterPro"/>
</dbReference>
<keyword evidence="4" id="KW-0560">Oxidoreductase</keyword>
<dbReference type="SUPFAM" id="SSF55961">
    <property type="entry name" value="Bet v1-like"/>
    <property type="match status" value="1"/>
</dbReference>
<dbReference type="PROSITE" id="PS51296">
    <property type="entry name" value="RIESKE"/>
    <property type="match status" value="1"/>
</dbReference>
<evidence type="ECO:0000256" key="4">
    <source>
        <dbReference type="ARBA" id="ARBA00023002"/>
    </source>
</evidence>
<evidence type="ECO:0000256" key="2">
    <source>
        <dbReference type="ARBA" id="ARBA00022714"/>
    </source>
</evidence>
<dbReference type="Pfam" id="PF00355">
    <property type="entry name" value="Rieske"/>
    <property type="match status" value="1"/>
</dbReference>
<dbReference type="Gene3D" id="3.90.380.10">
    <property type="entry name" value="Naphthalene 1,2-dioxygenase Alpha Subunit, Chain A, domain 1"/>
    <property type="match status" value="2"/>
</dbReference>
<reference evidence="8 9" key="1">
    <citation type="submission" date="2019-03" db="EMBL/GenBank/DDBJ databases">
        <title>Seongchinamella monodicae gen. nov., sp. nov., a novel member of the Gammaproteobacteria isolated from a tidal mudflat of beach.</title>
        <authorList>
            <person name="Yang H.G."/>
            <person name="Kang J.W."/>
            <person name="Lee S.D."/>
        </authorList>
    </citation>
    <scope>NUCLEOTIDE SEQUENCE [LARGE SCALE GENOMIC DNA]</scope>
    <source>
        <strain evidence="8 9">GH4-78</strain>
    </source>
</reference>
<proteinExistence type="predicted"/>
<evidence type="ECO:0000259" key="7">
    <source>
        <dbReference type="PROSITE" id="PS51296"/>
    </source>
</evidence>
<dbReference type="EMBL" id="SMSE01000003">
    <property type="protein sequence ID" value="TDG12676.1"/>
    <property type="molecule type" value="Genomic_DNA"/>
</dbReference>
<dbReference type="PANTHER" id="PTHR43756">
    <property type="entry name" value="CHOLINE MONOOXYGENASE, CHLOROPLASTIC"/>
    <property type="match status" value="1"/>
</dbReference>
<keyword evidence="9" id="KW-1185">Reference proteome</keyword>
<dbReference type="CDD" id="cd03469">
    <property type="entry name" value="Rieske_RO_Alpha_N"/>
    <property type="match status" value="1"/>
</dbReference>
<keyword evidence="5" id="KW-0408">Iron</keyword>
<dbReference type="InterPro" id="IPR017941">
    <property type="entry name" value="Rieske_2Fe-2S"/>
</dbReference>
<evidence type="ECO:0000313" key="8">
    <source>
        <dbReference type="EMBL" id="TDG12676.1"/>
    </source>
</evidence>
<protein>
    <submittedName>
        <fullName evidence="8">Aromatic ring-hydroxylating dioxygenase subunit alpha</fullName>
    </submittedName>
</protein>
<comment type="cofactor">
    <cofactor evidence="1">
        <name>Fe cation</name>
        <dbReference type="ChEBI" id="CHEBI:24875"/>
    </cofactor>
</comment>